<dbReference type="RefSeq" id="WP_076349623.1">
    <property type="nucleotide sequence ID" value="NZ_CP019082.1"/>
</dbReference>
<sequence>MSTVSSLISFLRPNWSAVAAILSTVLAVALPNSPAVVADVLQLLTALFGGGAILKSAIRQQAAENFKAACALCDVSSTTVTGVAAAHGFRQTRAAEWTPPVSCPYVPQCTSSHSAPAADST</sequence>
<dbReference type="KEGG" id="pbor:BSF38_04808"/>
<accession>A0A1U7CWC5</accession>
<keyword evidence="2" id="KW-1185">Reference proteome</keyword>
<evidence type="ECO:0000313" key="2">
    <source>
        <dbReference type="Proteomes" id="UP000186309"/>
    </source>
</evidence>
<name>A0A1U7CWC5_9BACT</name>
<gene>
    <name evidence="1" type="ORF">BSF38_04808</name>
</gene>
<evidence type="ECO:0000313" key="1">
    <source>
        <dbReference type="EMBL" id="APW63244.1"/>
    </source>
</evidence>
<protein>
    <recommendedName>
        <fullName evidence="3">Holin</fullName>
    </recommendedName>
</protein>
<proteinExistence type="predicted"/>
<evidence type="ECO:0008006" key="3">
    <source>
        <dbReference type="Google" id="ProtNLM"/>
    </source>
</evidence>
<dbReference type="Proteomes" id="UP000186309">
    <property type="component" value="Chromosome"/>
</dbReference>
<dbReference type="AlphaFoldDB" id="A0A1U7CWC5"/>
<organism evidence="1 2">
    <name type="scientific">Paludisphaera borealis</name>
    <dbReference type="NCBI Taxonomy" id="1387353"/>
    <lineage>
        <taxon>Bacteria</taxon>
        <taxon>Pseudomonadati</taxon>
        <taxon>Planctomycetota</taxon>
        <taxon>Planctomycetia</taxon>
        <taxon>Isosphaerales</taxon>
        <taxon>Isosphaeraceae</taxon>
        <taxon>Paludisphaera</taxon>
    </lineage>
</organism>
<reference evidence="2" key="1">
    <citation type="submission" date="2016-12" db="EMBL/GenBank/DDBJ databases">
        <title>Comparative genomics of four Isosphaeraceae planctomycetes: a common pool of plasmids and glycoside hydrolase genes.</title>
        <authorList>
            <person name="Ivanova A."/>
        </authorList>
    </citation>
    <scope>NUCLEOTIDE SEQUENCE [LARGE SCALE GENOMIC DNA]</scope>
    <source>
        <strain evidence="2">PX4</strain>
    </source>
</reference>
<dbReference type="EMBL" id="CP019082">
    <property type="protein sequence ID" value="APW63244.1"/>
    <property type="molecule type" value="Genomic_DNA"/>
</dbReference>